<gene>
    <name evidence="1" type="ORF">BSTOLATCC_MIC7156</name>
</gene>
<name>A0AAU9IN80_9CILI</name>
<protein>
    <submittedName>
        <fullName evidence="1">Uncharacterized protein</fullName>
    </submittedName>
</protein>
<reference evidence="1" key="1">
    <citation type="submission" date="2021-09" db="EMBL/GenBank/DDBJ databases">
        <authorList>
            <consortium name="AG Swart"/>
            <person name="Singh M."/>
            <person name="Singh A."/>
            <person name="Seah K."/>
            <person name="Emmerich C."/>
        </authorList>
    </citation>
    <scope>NUCLEOTIDE SEQUENCE</scope>
    <source>
        <strain evidence="1">ATCC30299</strain>
    </source>
</reference>
<dbReference type="EMBL" id="CAJZBQ010000008">
    <property type="protein sequence ID" value="CAG9312629.1"/>
    <property type="molecule type" value="Genomic_DNA"/>
</dbReference>
<proteinExistence type="predicted"/>
<organism evidence="1 2">
    <name type="scientific">Blepharisma stoltei</name>
    <dbReference type="NCBI Taxonomy" id="1481888"/>
    <lineage>
        <taxon>Eukaryota</taxon>
        <taxon>Sar</taxon>
        <taxon>Alveolata</taxon>
        <taxon>Ciliophora</taxon>
        <taxon>Postciliodesmatophora</taxon>
        <taxon>Heterotrichea</taxon>
        <taxon>Heterotrichida</taxon>
        <taxon>Blepharismidae</taxon>
        <taxon>Blepharisma</taxon>
    </lineage>
</organism>
<sequence length="77" mass="8461">MIIVVRLPPNIMTCDSGTDLEVSNLKNKMQIKTLSPPPPIPDELDRALTITIKIVPMISKFSIGKSSLCSQDPDLQL</sequence>
<comment type="caution">
    <text evidence="1">The sequence shown here is derived from an EMBL/GenBank/DDBJ whole genome shotgun (WGS) entry which is preliminary data.</text>
</comment>
<keyword evidence="2" id="KW-1185">Reference proteome</keyword>
<accession>A0AAU9IN80</accession>
<dbReference type="AlphaFoldDB" id="A0AAU9IN80"/>
<evidence type="ECO:0000313" key="1">
    <source>
        <dbReference type="EMBL" id="CAG9312629.1"/>
    </source>
</evidence>
<evidence type="ECO:0000313" key="2">
    <source>
        <dbReference type="Proteomes" id="UP001162131"/>
    </source>
</evidence>
<dbReference type="Proteomes" id="UP001162131">
    <property type="component" value="Unassembled WGS sequence"/>
</dbReference>